<protein>
    <submittedName>
        <fullName evidence="4">Fumarylacetoacetate hydrolase family protein</fullName>
    </submittedName>
</protein>
<dbReference type="InterPro" id="IPR011234">
    <property type="entry name" value="Fumarylacetoacetase-like_C"/>
</dbReference>
<keyword evidence="4" id="KW-0378">Hydrolase</keyword>
<dbReference type="Gene3D" id="3.90.850.10">
    <property type="entry name" value="Fumarylacetoacetase-like, C-terminal domain"/>
    <property type="match status" value="1"/>
</dbReference>
<name>A0A9X1S674_9MICC</name>
<dbReference type="GO" id="GO:0016853">
    <property type="term" value="F:isomerase activity"/>
    <property type="evidence" value="ECO:0007669"/>
    <property type="project" value="UniProtKB-ARBA"/>
</dbReference>
<dbReference type="GO" id="GO:0016787">
    <property type="term" value="F:hydrolase activity"/>
    <property type="evidence" value="ECO:0007669"/>
    <property type="project" value="UniProtKB-KW"/>
</dbReference>
<gene>
    <name evidence="4" type="ORF">LJ751_05165</name>
</gene>
<sequence length="287" mass="30629">MNYASYVAADGSHTWGIVSEGTAYDLGPSGLNLAPSLGAAVERGIFGTVGEEFRNAPARPEAEIEFLPSITHPGKIICIGVNYRSHQKETGKAEHQKEQKAPTIFTRFADSQMGHLQPAQMPASTNEFDYEGEMALVIGKEGFHVAEADAFDHVAGYAAYNDFSARDWQLAATQWTPGKNFPGTGGFGPYLVPAADLGDVNELTLETRVNGDVRQKASVADLYFTIPQLISYVTGFTRLSPGDVIVTGTPGGVGRFMVPSGLLSAGDVVEVEITGLGTLRNTVELVD</sequence>
<dbReference type="InterPro" id="IPR036663">
    <property type="entry name" value="Fumarylacetoacetase_C_sf"/>
</dbReference>
<evidence type="ECO:0000259" key="3">
    <source>
        <dbReference type="Pfam" id="PF01557"/>
    </source>
</evidence>
<dbReference type="PANTHER" id="PTHR42796:SF4">
    <property type="entry name" value="FUMARYLACETOACETATE HYDROLASE DOMAIN-CONTAINING PROTEIN 2A"/>
    <property type="match status" value="1"/>
</dbReference>
<accession>A0A9X1S674</accession>
<evidence type="ECO:0000256" key="2">
    <source>
        <dbReference type="ARBA" id="ARBA00022723"/>
    </source>
</evidence>
<evidence type="ECO:0000313" key="4">
    <source>
        <dbReference type="EMBL" id="MCC3268751.1"/>
    </source>
</evidence>
<comment type="similarity">
    <text evidence="1">Belongs to the FAH family.</text>
</comment>
<feature type="domain" description="Fumarylacetoacetase-like C-terminal" evidence="3">
    <location>
        <begin position="75"/>
        <end position="283"/>
    </location>
</feature>
<dbReference type="FunFam" id="3.90.850.10:FF:000002">
    <property type="entry name" value="2-hydroxyhepta-2,4-diene-1,7-dioate isomerase"/>
    <property type="match status" value="1"/>
</dbReference>
<reference evidence="4" key="1">
    <citation type="submission" date="2021-10" db="EMBL/GenBank/DDBJ databases">
        <title>Novel species in genus Arthrobacter.</title>
        <authorList>
            <person name="Liu Y."/>
        </authorList>
    </citation>
    <scope>NUCLEOTIDE SEQUENCE</scope>
    <source>
        <strain evidence="4">Zg-Y809</strain>
    </source>
</reference>
<evidence type="ECO:0000256" key="1">
    <source>
        <dbReference type="ARBA" id="ARBA00010211"/>
    </source>
</evidence>
<comment type="caution">
    <text evidence="4">The sequence shown here is derived from an EMBL/GenBank/DDBJ whole genome shotgun (WGS) entry which is preliminary data.</text>
</comment>
<dbReference type="GO" id="GO:0019752">
    <property type="term" value="P:carboxylic acid metabolic process"/>
    <property type="evidence" value="ECO:0007669"/>
    <property type="project" value="UniProtKB-ARBA"/>
</dbReference>
<dbReference type="Pfam" id="PF01557">
    <property type="entry name" value="FAA_hydrolase"/>
    <property type="match status" value="1"/>
</dbReference>
<proteinExistence type="inferred from homology"/>
<dbReference type="Proteomes" id="UP001139264">
    <property type="component" value="Unassembled WGS sequence"/>
</dbReference>
<evidence type="ECO:0000313" key="5">
    <source>
        <dbReference type="Proteomes" id="UP001139264"/>
    </source>
</evidence>
<dbReference type="RefSeq" id="WP_227907227.1">
    <property type="nucleotide sequence ID" value="NZ_CP095461.1"/>
</dbReference>
<dbReference type="SUPFAM" id="SSF56529">
    <property type="entry name" value="FAH"/>
    <property type="match status" value="1"/>
</dbReference>
<dbReference type="AlphaFoldDB" id="A0A9X1S674"/>
<organism evidence="4 5">
    <name type="scientific">Arthrobacter gengyunqii</name>
    <dbReference type="NCBI Taxonomy" id="2886940"/>
    <lineage>
        <taxon>Bacteria</taxon>
        <taxon>Bacillati</taxon>
        <taxon>Actinomycetota</taxon>
        <taxon>Actinomycetes</taxon>
        <taxon>Micrococcales</taxon>
        <taxon>Micrococcaceae</taxon>
        <taxon>Arthrobacter</taxon>
    </lineage>
</organism>
<dbReference type="EMBL" id="JAJFZP010000005">
    <property type="protein sequence ID" value="MCC3268751.1"/>
    <property type="molecule type" value="Genomic_DNA"/>
</dbReference>
<dbReference type="GO" id="GO:0046872">
    <property type="term" value="F:metal ion binding"/>
    <property type="evidence" value="ECO:0007669"/>
    <property type="project" value="UniProtKB-KW"/>
</dbReference>
<keyword evidence="2" id="KW-0479">Metal-binding</keyword>
<dbReference type="InterPro" id="IPR051121">
    <property type="entry name" value="FAH"/>
</dbReference>
<dbReference type="PANTHER" id="PTHR42796">
    <property type="entry name" value="FUMARYLACETOACETATE HYDROLASE DOMAIN-CONTAINING PROTEIN 2A-RELATED"/>
    <property type="match status" value="1"/>
</dbReference>